<dbReference type="Gene3D" id="3.40.50.150">
    <property type="entry name" value="Vaccinia Virus protein VP39"/>
    <property type="match status" value="1"/>
</dbReference>
<evidence type="ECO:0000313" key="1">
    <source>
        <dbReference type="EMBL" id="PPQ35173.1"/>
    </source>
</evidence>
<evidence type="ECO:0000313" key="2">
    <source>
        <dbReference type="Proteomes" id="UP000239724"/>
    </source>
</evidence>
<dbReference type="SUPFAM" id="SSF53335">
    <property type="entry name" value="S-adenosyl-L-methionine-dependent methyltransferases"/>
    <property type="match status" value="1"/>
</dbReference>
<comment type="caution">
    <text evidence="1">The sequence shown here is derived from an EMBL/GenBank/DDBJ whole genome shotgun (WGS) entry which is preliminary data.</text>
</comment>
<sequence>MADSLGEPSLDALVAHYYALGDFTRKASSYIASYRSLLEGKRNESLRLLELGVSSGASLLVWRDYLPRATIVGIDLADPPPRILRQDRIHFVQGSQGDAAVLERAAEVAGGPFDVIIDDASHIGYLTKRSLQYLFPRHLVPGGLYVIEDFGTGFLPAYPDGTTFEEPDWNDAVEGSTIFRSSQHGMVGVVKQLVEPLVQELSTGTKPYLAISRLTIETNIAFIEKSMQPGRPAPMLPEKADWDAGRDAGALTEDLLRRHEARIGRLEQQMNTLRTVLGPVRRLWQLGRRLRG</sequence>
<keyword evidence="2" id="KW-1185">Reference proteome</keyword>
<organism evidence="1 2">
    <name type="scientific">Rhodopila globiformis</name>
    <name type="common">Rhodopseudomonas globiformis</name>
    <dbReference type="NCBI Taxonomy" id="1071"/>
    <lineage>
        <taxon>Bacteria</taxon>
        <taxon>Pseudomonadati</taxon>
        <taxon>Pseudomonadota</taxon>
        <taxon>Alphaproteobacteria</taxon>
        <taxon>Acetobacterales</taxon>
        <taxon>Acetobacteraceae</taxon>
        <taxon>Rhodopila</taxon>
    </lineage>
</organism>
<dbReference type="Proteomes" id="UP000239724">
    <property type="component" value="Unassembled WGS sequence"/>
</dbReference>
<name>A0A2S6NJS7_RHOGL</name>
<dbReference type="EMBL" id="NHRY01000077">
    <property type="protein sequence ID" value="PPQ35173.1"/>
    <property type="molecule type" value="Genomic_DNA"/>
</dbReference>
<evidence type="ECO:0008006" key="3">
    <source>
        <dbReference type="Google" id="ProtNLM"/>
    </source>
</evidence>
<dbReference type="CDD" id="cd02440">
    <property type="entry name" value="AdoMet_MTases"/>
    <property type="match status" value="1"/>
</dbReference>
<proteinExistence type="predicted"/>
<protein>
    <recommendedName>
        <fullName evidence="3">Methyltransferase domain-containing protein</fullName>
    </recommendedName>
</protein>
<dbReference type="InterPro" id="IPR029063">
    <property type="entry name" value="SAM-dependent_MTases_sf"/>
</dbReference>
<accession>A0A2S6NJS7</accession>
<gene>
    <name evidence="1" type="ORF">CCS01_08530</name>
</gene>
<reference evidence="1 2" key="1">
    <citation type="journal article" date="2018" name="Arch. Microbiol.">
        <title>New insights into the metabolic potential of the phototrophic purple bacterium Rhodopila globiformis DSM 161(T) from its draft genome sequence and evidence for a vanadium-dependent nitrogenase.</title>
        <authorList>
            <person name="Imhoff J.F."/>
            <person name="Rahn T."/>
            <person name="Kunzel S."/>
            <person name="Neulinger S.C."/>
        </authorList>
    </citation>
    <scope>NUCLEOTIDE SEQUENCE [LARGE SCALE GENOMIC DNA]</scope>
    <source>
        <strain evidence="1 2">DSM 161</strain>
    </source>
</reference>
<dbReference type="AlphaFoldDB" id="A0A2S6NJS7"/>